<dbReference type="SMART" id="SM01218">
    <property type="entry name" value="FoP_duplication"/>
    <property type="match status" value="1"/>
</dbReference>
<reference evidence="3 4" key="2">
    <citation type="submission" date="2019-01" db="EMBL/GenBank/DDBJ databases">
        <title>A chromosome length genome reference of the Java medaka (oryzias javanicus).</title>
        <authorList>
            <person name="Herpin A."/>
            <person name="Takehana Y."/>
            <person name="Naruse K."/>
            <person name="Ansai S."/>
            <person name="Kawaguchi M."/>
        </authorList>
    </citation>
    <scope>NUCLEOTIDE SEQUENCE [LARGE SCALE GENOMIC DNA]</scope>
    <source>
        <strain evidence="3">RS831</strain>
        <tissue evidence="3">Whole body</tissue>
    </source>
</reference>
<keyword evidence="4" id="KW-1185">Reference proteome</keyword>
<sequence length="194" mass="22874">MDSSEPDSLHLRGSTAVSLNQRFSQVLMEQLTRSTTAAQPSARLRRREVFRLLGVGVAKRAAPLSLQLRRRRRRRRRRSVWTRLGWTRHPCRTPGFWSFRNKYRWGAGWGPSLRRRRRPSLMAQRGGAIPVRGRVFWRNQTPSKKQLDLQLDQYMSLSRSRLDQELEDYMSLSRSRLDTQLEEYMLMAGQSQTD</sequence>
<accession>A0A437CKH5</accession>
<evidence type="ECO:0000313" key="3">
    <source>
        <dbReference type="EMBL" id="RVE63255.1"/>
    </source>
</evidence>
<dbReference type="EMBL" id="CM012452">
    <property type="protein sequence ID" value="RVE63255.1"/>
    <property type="molecule type" value="Genomic_DNA"/>
</dbReference>
<feature type="domain" description="Chromatin target of PRMT1 protein C-terminal" evidence="2">
    <location>
        <begin position="87"/>
        <end position="176"/>
    </location>
</feature>
<protein>
    <recommendedName>
        <fullName evidence="2">Chromatin target of PRMT1 protein C-terminal domain-containing protein</fullName>
    </recommendedName>
</protein>
<reference evidence="3 4" key="1">
    <citation type="submission" date="2018-11" db="EMBL/GenBank/DDBJ databases">
        <authorList>
            <person name="Lopez-Roques C."/>
            <person name="Donnadieu C."/>
            <person name="Bouchez O."/>
            <person name="Klopp C."/>
            <person name="Cabau C."/>
            <person name="Zahm M."/>
        </authorList>
    </citation>
    <scope>NUCLEOTIDE SEQUENCE [LARGE SCALE GENOMIC DNA]</scope>
    <source>
        <strain evidence="3">RS831</strain>
        <tissue evidence="3">Whole body</tissue>
    </source>
</reference>
<dbReference type="Pfam" id="PF13865">
    <property type="entry name" value="FoP_duplication"/>
    <property type="match status" value="1"/>
</dbReference>
<dbReference type="Proteomes" id="UP000283210">
    <property type="component" value="Chromosome 16"/>
</dbReference>
<organism evidence="3 4">
    <name type="scientific">Oryzias javanicus</name>
    <name type="common">Javanese ricefish</name>
    <name type="synonym">Aplocheilus javanicus</name>
    <dbReference type="NCBI Taxonomy" id="123683"/>
    <lineage>
        <taxon>Eukaryota</taxon>
        <taxon>Metazoa</taxon>
        <taxon>Chordata</taxon>
        <taxon>Craniata</taxon>
        <taxon>Vertebrata</taxon>
        <taxon>Euteleostomi</taxon>
        <taxon>Actinopterygii</taxon>
        <taxon>Neopterygii</taxon>
        <taxon>Teleostei</taxon>
        <taxon>Neoteleostei</taxon>
        <taxon>Acanthomorphata</taxon>
        <taxon>Ovalentaria</taxon>
        <taxon>Atherinomorphae</taxon>
        <taxon>Beloniformes</taxon>
        <taxon>Adrianichthyidae</taxon>
        <taxon>Oryziinae</taxon>
        <taxon>Oryzias</taxon>
    </lineage>
</organism>
<dbReference type="OrthoDB" id="446014at2759"/>
<keyword evidence="1" id="KW-0694">RNA-binding</keyword>
<gene>
    <name evidence="3" type="ORF">OJAV_G00164100</name>
</gene>
<dbReference type="AlphaFoldDB" id="A0A437CKH5"/>
<proteinExistence type="predicted"/>
<evidence type="ECO:0000313" key="4">
    <source>
        <dbReference type="Proteomes" id="UP000283210"/>
    </source>
</evidence>
<dbReference type="InterPro" id="IPR025715">
    <property type="entry name" value="FoP_C"/>
</dbReference>
<evidence type="ECO:0000259" key="2">
    <source>
        <dbReference type="SMART" id="SM01218"/>
    </source>
</evidence>
<dbReference type="GO" id="GO:0003723">
    <property type="term" value="F:RNA binding"/>
    <property type="evidence" value="ECO:0007669"/>
    <property type="project" value="UniProtKB-KW"/>
</dbReference>
<evidence type="ECO:0000256" key="1">
    <source>
        <dbReference type="ARBA" id="ARBA00022884"/>
    </source>
</evidence>
<name>A0A437CKH5_ORYJA</name>